<keyword evidence="4" id="KW-1185">Reference proteome</keyword>
<dbReference type="InterPro" id="IPR021858">
    <property type="entry name" value="Fun_TF"/>
</dbReference>
<accession>A0A9W9KPM8</accession>
<dbReference type="Pfam" id="PF11951">
    <property type="entry name" value="Fungal_trans_2"/>
    <property type="match status" value="1"/>
</dbReference>
<dbReference type="PANTHER" id="PTHR37534">
    <property type="entry name" value="TRANSCRIPTIONAL ACTIVATOR PROTEIN UGA3"/>
    <property type="match status" value="1"/>
</dbReference>
<comment type="subcellular location">
    <subcellularLocation>
        <location evidence="1">Nucleus</location>
    </subcellularLocation>
</comment>
<gene>
    <name evidence="3" type="ORF">N7456_002234</name>
</gene>
<evidence type="ECO:0000256" key="2">
    <source>
        <dbReference type="ARBA" id="ARBA00023242"/>
    </source>
</evidence>
<dbReference type="GO" id="GO:0003700">
    <property type="term" value="F:DNA-binding transcription factor activity"/>
    <property type="evidence" value="ECO:0007669"/>
    <property type="project" value="TreeGrafter"/>
</dbReference>
<evidence type="ECO:0000313" key="4">
    <source>
        <dbReference type="Proteomes" id="UP001149165"/>
    </source>
</evidence>
<comment type="caution">
    <text evidence="3">The sequence shown here is derived from an EMBL/GenBank/DDBJ whole genome shotgun (WGS) entry which is preliminary data.</text>
</comment>
<dbReference type="AlphaFoldDB" id="A0A9W9KPM8"/>
<evidence type="ECO:0000313" key="3">
    <source>
        <dbReference type="EMBL" id="KAJ5113700.1"/>
    </source>
</evidence>
<evidence type="ECO:0000256" key="1">
    <source>
        <dbReference type="ARBA" id="ARBA00004123"/>
    </source>
</evidence>
<dbReference type="GO" id="GO:0045944">
    <property type="term" value="P:positive regulation of transcription by RNA polymerase II"/>
    <property type="evidence" value="ECO:0007669"/>
    <property type="project" value="TreeGrafter"/>
</dbReference>
<organism evidence="3 4">
    <name type="scientific">Penicillium angulare</name>
    <dbReference type="NCBI Taxonomy" id="116970"/>
    <lineage>
        <taxon>Eukaryota</taxon>
        <taxon>Fungi</taxon>
        <taxon>Dikarya</taxon>
        <taxon>Ascomycota</taxon>
        <taxon>Pezizomycotina</taxon>
        <taxon>Eurotiomycetes</taxon>
        <taxon>Eurotiomycetidae</taxon>
        <taxon>Eurotiales</taxon>
        <taxon>Aspergillaceae</taxon>
        <taxon>Penicillium</taxon>
    </lineage>
</organism>
<reference evidence="3" key="1">
    <citation type="submission" date="2022-11" db="EMBL/GenBank/DDBJ databases">
        <authorList>
            <person name="Petersen C."/>
        </authorList>
    </citation>
    <scope>NUCLEOTIDE SEQUENCE</scope>
    <source>
        <strain evidence="3">IBT 30069</strain>
    </source>
</reference>
<dbReference type="EMBL" id="JAPQKH010000002">
    <property type="protein sequence ID" value="KAJ5113700.1"/>
    <property type="molecule type" value="Genomic_DNA"/>
</dbReference>
<dbReference type="OrthoDB" id="4525710at2759"/>
<reference evidence="3" key="2">
    <citation type="journal article" date="2023" name="IMA Fungus">
        <title>Comparative genomic study of the Penicillium genus elucidates a diverse pangenome and 15 lateral gene transfer events.</title>
        <authorList>
            <person name="Petersen C."/>
            <person name="Sorensen T."/>
            <person name="Nielsen M.R."/>
            <person name="Sondergaard T.E."/>
            <person name="Sorensen J.L."/>
            <person name="Fitzpatrick D.A."/>
            <person name="Frisvad J.C."/>
            <person name="Nielsen K.L."/>
        </authorList>
    </citation>
    <scope>NUCLEOTIDE SEQUENCE</scope>
    <source>
        <strain evidence="3">IBT 30069</strain>
    </source>
</reference>
<evidence type="ECO:0008006" key="5">
    <source>
        <dbReference type="Google" id="ProtNLM"/>
    </source>
</evidence>
<proteinExistence type="predicted"/>
<dbReference type="Proteomes" id="UP001149165">
    <property type="component" value="Unassembled WGS sequence"/>
</dbReference>
<dbReference type="GO" id="GO:0000976">
    <property type="term" value="F:transcription cis-regulatory region binding"/>
    <property type="evidence" value="ECO:0007669"/>
    <property type="project" value="TreeGrafter"/>
</dbReference>
<sequence>MRARTGRYQACDRCRKLHRRCHRSPGKDTCQALAQFSFDKVSPPSIPSEETSLVYRDEIRLNESFSGRNYSKTPEHINGDNILNPSTQGVYDEIVPDFSNSPGNESDRVTSPIGNGIGSLNSWSLQSELEASLLIYFLTTLSPWFDYCDQTQPYRNYIANHAATDMTLLYAVLAVSARHQSSTGQKLSQLADEYQRHCLKRLIPALSDPSTTSGDAVLASATVLRFFEEMTGKCFT</sequence>
<name>A0A9W9KPM8_9EURO</name>
<keyword evidence="2" id="KW-0539">Nucleus</keyword>
<dbReference type="GO" id="GO:0005634">
    <property type="term" value="C:nucleus"/>
    <property type="evidence" value="ECO:0007669"/>
    <property type="project" value="UniProtKB-SubCell"/>
</dbReference>
<dbReference type="PANTHER" id="PTHR37534:SF25">
    <property type="entry name" value="ZN(II)2CYS6 TRANSCRIPTION FACTOR (EUROFUNG)"/>
    <property type="match status" value="1"/>
</dbReference>
<protein>
    <recommendedName>
        <fullName evidence="5">Zn(2)-C6 fungal-type domain-containing protein</fullName>
    </recommendedName>
</protein>